<dbReference type="InParanoid" id="A0A1Y2LV11"/>
<accession>A0A1Y2LV11</accession>
<evidence type="ECO:0000313" key="2">
    <source>
        <dbReference type="EMBL" id="OSS47047.1"/>
    </source>
</evidence>
<protein>
    <submittedName>
        <fullName evidence="2">Uncharacterized protein</fullName>
    </submittedName>
</protein>
<sequence length="278" mass="30407">MQTEPFLFVRSLTGLSGQLRGYVLLFKQLQRSSDRDRPAPKSNGFENEIGWDWETFLQAYSALGALRHSRSFAVSKYAIDALDRFLEFAQQIGLGIESLDLVAPNKGDIERENVDEDVDMNETFPVPHEAKSGSVTNIQSVWGSSAQFHQDSMPSVYSNFANTSAGDIAKPAPLSHQVKPVRAASDDLANLSSNFHSSMNLDAESKSPPPLPRPSRLTPSSSEQEVGDTQPGNNPSPYRSRLSRVLSNMGLGQQAQAVAQRGTAQDTSLGPIPEEEEE</sequence>
<keyword evidence="3" id="KW-1185">Reference proteome</keyword>
<evidence type="ECO:0000256" key="1">
    <source>
        <dbReference type="SAM" id="MobiDB-lite"/>
    </source>
</evidence>
<organism evidence="2 3">
    <name type="scientific">Epicoccum nigrum</name>
    <name type="common">Soil fungus</name>
    <name type="synonym">Epicoccum purpurascens</name>
    <dbReference type="NCBI Taxonomy" id="105696"/>
    <lineage>
        <taxon>Eukaryota</taxon>
        <taxon>Fungi</taxon>
        <taxon>Dikarya</taxon>
        <taxon>Ascomycota</taxon>
        <taxon>Pezizomycotina</taxon>
        <taxon>Dothideomycetes</taxon>
        <taxon>Pleosporomycetidae</taxon>
        <taxon>Pleosporales</taxon>
        <taxon>Pleosporineae</taxon>
        <taxon>Didymellaceae</taxon>
        <taxon>Epicoccum</taxon>
    </lineage>
</organism>
<reference evidence="2 3" key="1">
    <citation type="journal article" date="2017" name="Genome Announc.">
        <title>Genome sequence of the saprophytic ascomycete Epicoccum nigrum ICMP 19927 strain isolated from New Zealand.</title>
        <authorList>
            <person name="Fokin M."/>
            <person name="Fleetwood D."/>
            <person name="Weir B.S."/>
            <person name="Villas-Boas S.G."/>
        </authorList>
    </citation>
    <scope>NUCLEOTIDE SEQUENCE [LARGE SCALE GENOMIC DNA]</scope>
    <source>
        <strain evidence="2 3">ICMP 19927</strain>
    </source>
</reference>
<dbReference type="Proteomes" id="UP000193240">
    <property type="component" value="Unassembled WGS sequence"/>
</dbReference>
<feature type="region of interest" description="Disordered" evidence="1">
    <location>
        <begin position="198"/>
        <end position="278"/>
    </location>
</feature>
<gene>
    <name evidence="2" type="ORF">B5807_09871</name>
</gene>
<dbReference type="AlphaFoldDB" id="A0A1Y2LV11"/>
<evidence type="ECO:0000313" key="3">
    <source>
        <dbReference type="Proteomes" id="UP000193240"/>
    </source>
</evidence>
<dbReference type="EMBL" id="KZ107849">
    <property type="protein sequence ID" value="OSS47047.1"/>
    <property type="molecule type" value="Genomic_DNA"/>
</dbReference>
<name>A0A1Y2LV11_EPING</name>
<proteinExistence type="predicted"/>
<feature type="compositionally biased region" description="Polar residues" evidence="1">
    <location>
        <begin position="250"/>
        <end position="268"/>
    </location>
</feature>